<feature type="region of interest" description="Disordered" evidence="27">
    <location>
        <begin position="361"/>
        <end position="410"/>
    </location>
</feature>
<evidence type="ECO:0000256" key="13">
    <source>
        <dbReference type="ARBA" id="ARBA00022679"/>
    </source>
</evidence>
<dbReference type="GO" id="GO:0022857">
    <property type="term" value="F:transmembrane transporter activity"/>
    <property type="evidence" value="ECO:0007669"/>
    <property type="project" value="InterPro"/>
</dbReference>
<comment type="catalytic activity">
    <reaction evidence="25">
        <text>a di-trans,poly-cis-dolichyl beta-D-mannosyl phosphate + L-seryl-[protein] = 3-O-(alpha-D-mannosyl)-L-seryl-[protein] + a di-trans,poly-cis-dolichyl phosphate + H(+)</text>
        <dbReference type="Rhea" id="RHEA:17377"/>
        <dbReference type="Rhea" id="RHEA-COMP:9863"/>
        <dbReference type="Rhea" id="RHEA-COMP:13546"/>
        <dbReference type="Rhea" id="RHEA-COMP:19498"/>
        <dbReference type="Rhea" id="RHEA-COMP:19501"/>
        <dbReference type="ChEBI" id="CHEBI:15378"/>
        <dbReference type="ChEBI" id="CHEBI:29999"/>
        <dbReference type="ChEBI" id="CHEBI:57683"/>
        <dbReference type="ChEBI" id="CHEBI:58211"/>
        <dbReference type="ChEBI" id="CHEBI:137321"/>
        <dbReference type="EC" id="2.4.1.109"/>
    </reaction>
</comment>
<comment type="caution">
    <text evidence="31">The sequence shown here is derived from an EMBL/GenBank/DDBJ whole genome shotgun (WGS) entry which is preliminary data.</text>
</comment>
<keyword evidence="12" id="KW-0328">Glycosyltransferase</keyword>
<evidence type="ECO:0000256" key="15">
    <source>
        <dbReference type="ARBA" id="ARBA00022737"/>
    </source>
</evidence>
<evidence type="ECO:0000256" key="9">
    <source>
        <dbReference type="ARBA" id="ARBA00018072"/>
    </source>
</evidence>
<protein>
    <recommendedName>
        <fullName evidence="9">Autophagy-related protein 8</fullName>
        <ecNumber evidence="8">2.4.1.109</ecNumber>
    </recommendedName>
    <alternativeName>
        <fullName evidence="22 23">Autophagy-related Ubiquitin-like modifier ATG8</fullName>
    </alternativeName>
</protein>
<dbReference type="SUPFAM" id="SSF102405">
    <property type="entry name" value="MCP/YpsA-like"/>
    <property type="match status" value="1"/>
</dbReference>
<feature type="compositionally biased region" description="Basic and acidic residues" evidence="27">
    <location>
        <begin position="394"/>
        <end position="410"/>
    </location>
</feature>
<dbReference type="InterPro" id="IPR029071">
    <property type="entry name" value="Ubiquitin-like_domsf"/>
</dbReference>
<organism evidence="31 32">
    <name type="scientific">Teratosphaeria destructans</name>
    <dbReference type="NCBI Taxonomy" id="418781"/>
    <lineage>
        <taxon>Eukaryota</taxon>
        <taxon>Fungi</taxon>
        <taxon>Dikarya</taxon>
        <taxon>Ascomycota</taxon>
        <taxon>Pezizomycotina</taxon>
        <taxon>Dothideomycetes</taxon>
        <taxon>Dothideomycetidae</taxon>
        <taxon>Mycosphaerellales</taxon>
        <taxon>Teratosphaeriaceae</taxon>
        <taxon>Teratosphaeria</taxon>
    </lineage>
</organism>
<feature type="transmembrane region" description="Helical" evidence="28">
    <location>
        <begin position="1683"/>
        <end position="1708"/>
    </location>
</feature>
<dbReference type="SMART" id="SM00472">
    <property type="entry name" value="MIR"/>
    <property type="match status" value="3"/>
</dbReference>
<gene>
    <name evidence="31" type="ORF">Tdes44962_MAKER01258</name>
</gene>
<evidence type="ECO:0000256" key="22">
    <source>
        <dbReference type="ARBA" id="ARBA00032280"/>
    </source>
</evidence>
<evidence type="ECO:0000256" key="8">
    <source>
        <dbReference type="ARBA" id="ARBA00012839"/>
    </source>
</evidence>
<dbReference type="InterPro" id="IPR003663">
    <property type="entry name" value="Sugar/inositol_transpt"/>
</dbReference>
<evidence type="ECO:0000259" key="29">
    <source>
        <dbReference type="PROSITE" id="PS50850"/>
    </source>
</evidence>
<evidence type="ECO:0000256" key="17">
    <source>
        <dbReference type="ARBA" id="ARBA00022989"/>
    </source>
</evidence>
<evidence type="ECO:0000256" key="12">
    <source>
        <dbReference type="ARBA" id="ARBA00022676"/>
    </source>
</evidence>
<comment type="similarity">
    <text evidence="6">Belongs to the ATG8 family.</text>
</comment>
<dbReference type="Pfam" id="PF02815">
    <property type="entry name" value="MIR"/>
    <property type="match status" value="1"/>
</dbReference>
<keyword evidence="16" id="KW-0256">Endoplasmic reticulum</keyword>
<evidence type="ECO:0000256" key="2">
    <source>
        <dbReference type="ARBA" id="ARBA00004512"/>
    </source>
</evidence>
<evidence type="ECO:0000256" key="27">
    <source>
        <dbReference type="SAM" id="MobiDB-lite"/>
    </source>
</evidence>
<dbReference type="OrthoDB" id="292747at2759"/>
<keyword evidence="11" id="KW-0926">Vacuole</keyword>
<keyword evidence="19 28" id="KW-0472">Membrane</keyword>
<feature type="domain" description="MIR" evidence="30">
    <location>
        <begin position="1867"/>
        <end position="1925"/>
    </location>
</feature>
<dbReference type="CDD" id="cd23284">
    <property type="entry name" value="beta-trefoil_MIR_PMT2-like"/>
    <property type="match status" value="1"/>
</dbReference>
<dbReference type="InterPro" id="IPR027005">
    <property type="entry name" value="PMT-like"/>
</dbReference>
<evidence type="ECO:0000256" key="16">
    <source>
        <dbReference type="ARBA" id="ARBA00022824"/>
    </source>
</evidence>
<keyword evidence="32" id="KW-1185">Reference proteome</keyword>
<comment type="pathway">
    <text evidence="4">Protein modification; protein glycosylation.</text>
</comment>
<evidence type="ECO:0000256" key="6">
    <source>
        <dbReference type="ARBA" id="ARBA00007293"/>
    </source>
</evidence>
<dbReference type="GO" id="GO:0004169">
    <property type="term" value="F:dolichyl-phosphate-mannose-protein mannosyltransferase activity"/>
    <property type="evidence" value="ECO:0007669"/>
    <property type="project" value="UniProtKB-EC"/>
</dbReference>
<keyword evidence="15" id="KW-0677">Repeat</keyword>
<feature type="region of interest" description="Disordered" evidence="27">
    <location>
        <begin position="981"/>
        <end position="1004"/>
    </location>
</feature>
<dbReference type="EMBL" id="RIBY02000113">
    <property type="protein sequence ID" value="KAH9845248.1"/>
    <property type="molecule type" value="Genomic_DNA"/>
</dbReference>
<dbReference type="Pfam" id="PF16192">
    <property type="entry name" value="PMT_4TMC"/>
    <property type="match status" value="1"/>
</dbReference>
<reference evidence="31 32" key="1">
    <citation type="journal article" date="2018" name="IMA Fungus">
        <title>IMA Genome-F 10: Nine draft genome sequences of Claviceps purpurea s.lat., including C. arundinis, C. humidiphila, and C. cf. spartinae, pseudomolecules for the pitch canker pathogen Fusarium circinatum, draft genome of Davidsoniella eucalypti, Grosmannia galeiformis, Quambalaria eucalypti, and Teratosphaeria destructans.</title>
        <authorList>
            <person name="Wingfield B.D."/>
            <person name="Liu M."/>
            <person name="Nguyen H.D."/>
            <person name="Lane F.A."/>
            <person name="Morgan S.W."/>
            <person name="De Vos L."/>
            <person name="Wilken P.M."/>
            <person name="Duong T.A."/>
            <person name="Aylward J."/>
            <person name="Coetzee M.P."/>
            <person name="Dadej K."/>
            <person name="De Beer Z.W."/>
            <person name="Findlay W."/>
            <person name="Havenga M."/>
            <person name="Kolarik M."/>
            <person name="Menzies J.G."/>
            <person name="Naidoo K."/>
            <person name="Pochopski O."/>
            <person name="Shoukouhi P."/>
            <person name="Santana Q.C."/>
            <person name="Seifert K.A."/>
            <person name="Soal N."/>
            <person name="Steenkamp E.T."/>
            <person name="Tatham C.T."/>
            <person name="van der Nest M.A."/>
            <person name="Wingfield M.J."/>
        </authorList>
    </citation>
    <scope>NUCLEOTIDE SEQUENCE [LARGE SCALE GENOMIC DNA]</scope>
    <source>
        <strain evidence="31">CMW44962</strain>
    </source>
</reference>
<dbReference type="CDD" id="cd17356">
    <property type="entry name" value="MFS_HXT"/>
    <property type="match status" value="1"/>
</dbReference>
<dbReference type="NCBIfam" id="TIGR00730">
    <property type="entry name" value="Rossman fold protein, TIGR00730 family"/>
    <property type="match status" value="1"/>
</dbReference>
<dbReference type="PANTHER" id="PTHR10050">
    <property type="entry name" value="DOLICHYL-PHOSPHATE-MANNOSE--PROTEIN MANNOSYLTRANSFERASE"/>
    <property type="match status" value="1"/>
</dbReference>
<dbReference type="SUPFAM" id="SSF54236">
    <property type="entry name" value="Ubiquitin-like"/>
    <property type="match status" value="1"/>
</dbReference>
<feature type="domain" description="MIR" evidence="30">
    <location>
        <begin position="1737"/>
        <end position="1791"/>
    </location>
</feature>
<dbReference type="InterPro" id="IPR020846">
    <property type="entry name" value="MFS_dom"/>
</dbReference>
<dbReference type="PRINTS" id="PR00171">
    <property type="entry name" value="SUGRTRNSPORT"/>
</dbReference>
<dbReference type="InterPro" id="IPR032421">
    <property type="entry name" value="PMT_4TMC"/>
</dbReference>
<evidence type="ECO:0000256" key="3">
    <source>
        <dbReference type="ARBA" id="ARBA00004592"/>
    </source>
</evidence>
<feature type="lipid moiety-binding region" description="Phosphatidylserine amidated glycine; alternate" evidence="26">
    <location>
        <position position="2272"/>
    </location>
</feature>
<dbReference type="InterPro" id="IPR036259">
    <property type="entry name" value="MFS_trans_sf"/>
</dbReference>
<dbReference type="PROSITE" id="PS50850">
    <property type="entry name" value="MFS"/>
    <property type="match status" value="1"/>
</dbReference>
<dbReference type="FunFam" id="3.40.50.450:FF:000018">
    <property type="entry name" value="Lysine decarboxylase-like protein"/>
    <property type="match status" value="1"/>
</dbReference>
<feature type="transmembrane region" description="Helical" evidence="28">
    <location>
        <begin position="703"/>
        <end position="727"/>
    </location>
</feature>
<keyword evidence="17 28" id="KW-1133">Transmembrane helix</keyword>
<evidence type="ECO:0000256" key="11">
    <source>
        <dbReference type="ARBA" id="ARBA00022554"/>
    </source>
</evidence>
<dbReference type="InterPro" id="IPR013919">
    <property type="entry name" value="Pex16"/>
</dbReference>
<feature type="region of interest" description="Disordered" evidence="27">
    <location>
        <begin position="919"/>
        <end position="946"/>
    </location>
</feature>
<dbReference type="Pfam" id="PF03641">
    <property type="entry name" value="Lysine_decarbox"/>
    <property type="match status" value="1"/>
</dbReference>
<feature type="transmembrane region" description="Helical" evidence="28">
    <location>
        <begin position="2071"/>
        <end position="2090"/>
    </location>
</feature>
<feature type="transmembrane region" description="Helical" evidence="28">
    <location>
        <begin position="739"/>
        <end position="761"/>
    </location>
</feature>
<feature type="transmembrane region" description="Helical" evidence="28">
    <location>
        <begin position="2097"/>
        <end position="2116"/>
    </location>
</feature>
<reference evidence="31 32" key="2">
    <citation type="journal article" date="2021" name="Curr. Genet.">
        <title>Genetic response to nitrogen starvation in the aggressive Eucalyptus foliar pathogen Teratosphaeria destructans.</title>
        <authorList>
            <person name="Havenga M."/>
            <person name="Wingfield B.D."/>
            <person name="Wingfield M.J."/>
            <person name="Dreyer L.L."/>
            <person name="Roets F."/>
            <person name="Aylward J."/>
        </authorList>
    </citation>
    <scope>NUCLEOTIDE SEQUENCE [LARGE SCALE GENOMIC DNA]</scope>
    <source>
        <strain evidence="31">CMW44962</strain>
    </source>
</reference>
<feature type="transmembrane region" description="Helical" evidence="28">
    <location>
        <begin position="551"/>
        <end position="572"/>
    </location>
</feature>
<dbReference type="InterPro" id="IPR031100">
    <property type="entry name" value="LOG_fam"/>
</dbReference>
<feature type="transmembrane region" description="Helical" evidence="28">
    <location>
        <begin position="2003"/>
        <end position="2024"/>
    </location>
</feature>
<feature type="region of interest" description="Disordered" evidence="27">
    <location>
        <begin position="1180"/>
        <end position="1226"/>
    </location>
</feature>
<dbReference type="GO" id="GO:0009691">
    <property type="term" value="P:cytokinin biosynthetic process"/>
    <property type="evidence" value="ECO:0007669"/>
    <property type="project" value="InterPro"/>
</dbReference>
<evidence type="ECO:0000256" key="21">
    <source>
        <dbReference type="ARBA" id="ARBA00023329"/>
    </source>
</evidence>
<keyword evidence="20 26" id="KW-0449">Lipoprotein</keyword>
<dbReference type="GO" id="GO:0000421">
    <property type="term" value="C:autophagosome membrane"/>
    <property type="evidence" value="ECO:0007669"/>
    <property type="project" value="UniProtKB-SubCell"/>
</dbReference>
<dbReference type="Gene3D" id="2.80.10.50">
    <property type="match status" value="1"/>
</dbReference>
<evidence type="ECO:0000256" key="1">
    <source>
        <dbReference type="ARBA" id="ARBA00004477"/>
    </source>
</evidence>
<evidence type="ECO:0000256" key="19">
    <source>
        <dbReference type="ARBA" id="ARBA00023136"/>
    </source>
</evidence>
<dbReference type="Proteomes" id="UP001138500">
    <property type="component" value="Unassembled WGS sequence"/>
</dbReference>
<dbReference type="InterPro" id="IPR003342">
    <property type="entry name" value="ArnT-like_N"/>
</dbReference>
<dbReference type="InterPro" id="IPR004241">
    <property type="entry name" value="Atg8-like"/>
</dbReference>
<keyword evidence="13" id="KW-0808">Transferase</keyword>
<dbReference type="GO" id="GO:0016787">
    <property type="term" value="F:hydrolase activity"/>
    <property type="evidence" value="ECO:0007669"/>
    <property type="project" value="InterPro"/>
</dbReference>
<keyword evidence="10" id="KW-0813">Transport</keyword>
<feature type="compositionally biased region" description="Basic and acidic residues" evidence="27">
    <location>
        <begin position="329"/>
        <end position="340"/>
    </location>
</feature>
<dbReference type="SUPFAM" id="SSF103473">
    <property type="entry name" value="MFS general substrate transporter"/>
    <property type="match status" value="1"/>
</dbReference>
<feature type="transmembrane region" description="Helical" evidence="28">
    <location>
        <begin position="768"/>
        <end position="792"/>
    </location>
</feature>
<sequence length="2276" mass="254775">MVTTTANEPKQGENIAPSTRSNNKRPIVCVFCGAYPGTSPLHVEAAHALARILHQNNFGLVYGGGTVGVMGELAKTLVSLSGPDAVHGIIPEALLKFERNYSENGTGTEKPDPQKVIDEQTYGRTTVVKDMHTRKQTMAREVIEGGPGSGFVALSGGYGTLEELMEIVTWNQLGIHAKPVVVFNVDGYWTGLLQWVVKAVDSGFIKENNSRIMVEAGSAEEVLERLRGYVNAEGRFNLTWDSKAAARTALALVKIPSTFSNPFASAAAAIHINHSGNTSGNGAAGRRPANIPLHSLSSSGRLGRRGEREEEEDEFLDEKHYDRPRRRSSRDSSADRHSDDAGSEFSLWSDTGDLVDQLAEEEDPLAPSLSSPPAPSRHEKGRKKKVHYADGAYESEKPSRERGRAEGVVRRKEDIRIPEPPPQKLSWGEKLLAAVMAPGDGPSRMHGLHGKKLIYFLSIFVSLGVFLFGYDQGVMSGIITGPYFKDYFNQPSSAEIGTMVAILEIGALIASLCVGQIGDLLGRRKTILYGALVFIVGGAFQTFATGMPMMLLGRIVAGLGVGALSTIVPVYQSEISPPHNRGKLACIEFSGNIFGYMCSVWVDYGCSYINSDWAWRVPLLMQVVMGSLLAVGSFLIVESPRWLLDNDHDEEGIVVIANLYGKGDIHNPKARDEYREIKMNVLLERQEGERSYADMFKRYYKRVFIAMSAQALAQLNGINVISYYAPLVFEQAGWVGRDAILMTGINGLTYLASTVPPWYVVDRLGRRFILLSGAVVMVISLSAISYFIYIDIGWTPRLVVISVMIYNAAFGYSWGPIPWLYPPEILPLSIRAKGASLSTASNWAFNWLVGEMTPILQDLIKWRLYLVHAFFCAVSFVVVWFIYPETANVRLEDMNSIFGDASTTAPTPQTIAEAESLFSGRGRGSPVPSFRLNDQGEPVPEDLDQLAPPDVEVQDGKPILSKDGESGAGEGVKGWISSMVKRGKGEDGANGGGSGNVACPPNASSTSGITMETLKQAAEHTRVAVKLPPKWFNMYNEFITSNASAVGQVEGALRSLTYILPGRFRESAIASESLNSGVQLLSLYHDSLLSRALAQSLHHRPKIHQSPHNRYTRYYCQKSPTYRRTAVTLQVIQYTELLLEMTAKRRGEKARWRLVVLLEGIKAICRLILLRLTNSRPLLSPPLPERELPEDKTPPTPNEEDVLPSPPSERSEAGSEKWTMPRTSLTLPPLPTSDDISAYLLSKVLTADDIKPPQNLLHRVSGLGSAAEILYIIRPVLYASAMAYYAQRDGKKDWRPWLLGLSIEYGARQLAKRELEMRRPGGVGRGLTGLEKEELKRRGWAMGWWLMRGAFYEDVTKGVIQGFAGKLKGKAVLDIVGNVVEDYEFLWDQYYFATATLMAIEQNDGKAVATGADSSGDLKRRNVPELVNGYASKQYPVGQQMEEKSKKKASSFIQTLDQYEWLIAPLVFTALAFFTRMWKIGLSPIVTWDEAHFGKFGSHYLKREFYFDVHPPLGKMLVGLSGYLAGYNGSFEFKSGETYPADVDYTFMRLFNSAFGALCVPLAYYTAKELHFKRATVWLVTMMVLFENSYTTISRFILLDSMLLFFTITTVFCWSKFHNQRHNSFEPEWALWLLLTGISIGCVCSVKWVGMFGTALVGLYTIEDLWNKFGNTKMPVVELGAHLGFRVTGLMVVPMLVYMFTFWVHFLVLENSGPGDAQMSSLFQANLKGTEVGKDCPVEIAFGSRATLKNMGYGGGLLHSHIQTYPEGSTQQQITCYHHKDANNDWFFYPNRFESDFNPEAPIKFVGDKDIIRLIHAQTGRNLHSHQVAAPVTKADHEVSCYGNTTIGDTKDHWQVEVVNDAASRDHSKIRTLTTAFRLRHVDLGCYLRAGTVNLPQWGFKQIETTCVKQNYPRDPYTHWNVESHVNERLPAGEASAYRSPFLRDFVHLNVAMMTSNNALVPDPDKQDDLASKPWQWPLLHVGLRMCGWDDHIVKYFLLGNPIVYWGSTFSLVLFMGMIAWYAIRWQRGFDELTWNQIDQIHYSGLYPFIGWFLHYLPFIIMARVTYVHHYYPALYFAILVAGFCVDWYTRDLRKSLHWGIHIVLYGAVFGLFWMFRAICFGMVGSHTQWKHLKCVSEREKVNSNITATVTGPNDKMRSKFKDEHPFEKRKAEAERIRQKYADRIPVICEKVEKSDIATIDKKKYLVPADLTVGQFVYVIRKRIKLSPEKAIFIFVDEVLPPTAALMSSIYEEHKDEDGFLYITYSGENTFGFEEA</sequence>
<feature type="region of interest" description="Disordered" evidence="27">
    <location>
        <begin position="279"/>
        <end position="348"/>
    </location>
</feature>
<dbReference type="InterPro" id="IPR036300">
    <property type="entry name" value="MIR_dom_sf"/>
</dbReference>
<feature type="transmembrane region" description="Helical" evidence="28">
    <location>
        <begin position="496"/>
        <end position="515"/>
    </location>
</feature>
<evidence type="ECO:0000256" key="28">
    <source>
        <dbReference type="SAM" id="Phobius"/>
    </source>
</evidence>
<evidence type="ECO:0000256" key="14">
    <source>
        <dbReference type="ARBA" id="ARBA00022692"/>
    </source>
</evidence>
<dbReference type="InterPro" id="IPR005269">
    <property type="entry name" value="LOG"/>
</dbReference>
<evidence type="ECO:0000256" key="25">
    <source>
        <dbReference type="ARBA" id="ARBA00045102"/>
    </source>
</evidence>
<accession>A0A9W7T0Z6</accession>
<dbReference type="GO" id="GO:0031410">
    <property type="term" value="C:cytoplasmic vesicle"/>
    <property type="evidence" value="ECO:0007669"/>
    <property type="project" value="UniProtKB-KW"/>
</dbReference>
<dbReference type="GO" id="GO:0005789">
    <property type="term" value="C:endoplasmic reticulum membrane"/>
    <property type="evidence" value="ECO:0007669"/>
    <property type="project" value="UniProtKB-SubCell"/>
</dbReference>
<dbReference type="PROSITE" id="PS00217">
    <property type="entry name" value="SUGAR_TRANSPORT_2"/>
    <property type="match status" value="1"/>
</dbReference>
<feature type="compositionally biased region" description="Basic and acidic residues" evidence="27">
    <location>
        <begin position="1184"/>
        <end position="1193"/>
    </location>
</feature>
<evidence type="ECO:0000259" key="30">
    <source>
        <dbReference type="PROSITE" id="PS50919"/>
    </source>
</evidence>
<feature type="transmembrane region" description="Helical" evidence="28">
    <location>
        <begin position="798"/>
        <end position="821"/>
    </location>
</feature>
<evidence type="ECO:0000256" key="20">
    <source>
        <dbReference type="ARBA" id="ARBA00023288"/>
    </source>
</evidence>
<feature type="transmembrane region" description="Helical" evidence="28">
    <location>
        <begin position="453"/>
        <end position="470"/>
    </location>
</feature>
<feature type="transmembrane region" description="Helical" evidence="28">
    <location>
        <begin position="584"/>
        <end position="602"/>
    </location>
</feature>
<dbReference type="InterPro" id="IPR005829">
    <property type="entry name" value="Sugar_transporter_CS"/>
</dbReference>
<evidence type="ECO:0000313" key="31">
    <source>
        <dbReference type="EMBL" id="KAH9845248.1"/>
    </source>
</evidence>
<comment type="catalytic activity">
    <reaction evidence="24">
        <text>a di-trans,poly-cis-dolichyl beta-D-mannosyl phosphate + L-threonyl-[protein] = 3-O-(alpha-D-mannosyl)-L-threonyl-[protein] + a di-trans,poly-cis-dolichyl phosphate + H(+)</text>
        <dbReference type="Rhea" id="RHEA:53396"/>
        <dbReference type="Rhea" id="RHEA-COMP:11060"/>
        <dbReference type="Rhea" id="RHEA-COMP:13547"/>
        <dbReference type="Rhea" id="RHEA-COMP:19498"/>
        <dbReference type="Rhea" id="RHEA-COMP:19501"/>
        <dbReference type="ChEBI" id="CHEBI:15378"/>
        <dbReference type="ChEBI" id="CHEBI:30013"/>
        <dbReference type="ChEBI" id="CHEBI:57683"/>
        <dbReference type="ChEBI" id="CHEBI:58211"/>
        <dbReference type="ChEBI" id="CHEBI:137323"/>
        <dbReference type="EC" id="2.4.1.109"/>
    </reaction>
</comment>
<dbReference type="Gene3D" id="3.10.20.90">
    <property type="entry name" value="Phosphatidylinositol 3-kinase Catalytic Subunit, Chain A, domain 1"/>
    <property type="match status" value="1"/>
</dbReference>
<dbReference type="EC" id="2.4.1.109" evidence="8"/>
<feature type="transmembrane region" description="Helical" evidence="28">
    <location>
        <begin position="1546"/>
        <end position="1565"/>
    </location>
</feature>
<dbReference type="FunFam" id="1.20.1250.20:FF:000119">
    <property type="entry name" value="MFS monosaccharide transporter, putative"/>
    <property type="match status" value="1"/>
</dbReference>
<evidence type="ECO:0000256" key="7">
    <source>
        <dbReference type="ARBA" id="ARBA00010992"/>
    </source>
</evidence>
<dbReference type="PANTHER" id="PTHR10050:SF46">
    <property type="entry name" value="PROTEIN O-MANNOSYL-TRANSFERASE 2"/>
    <property type="match status" value="1"/>
</dbReference>
<dbReference type="Pfam" id="PF08610">
    <property type="entry name" value="Pex16"/>
    <property type="match status" value="1"/>
</dbReference>
<keyword evidence="18" id="KW-0072">Autophagy</keyword>
<name>A0A9W7T0Z6_9PEZI</name>
<keyword evidence="21" id="KW-0968">Cytoplasmic vesicle</keyword>
<dbReference type="FunFam" id="3.10.20.90:FF:000010">
    <property type="entry name" value="Autophagy-related protein"/>
    <property type="match status" value="1"/>
</dbReference>
<comment type="similarity">
    <text evidence="5">Belongs to the glycosyltransferase 39 family.</text>
</comment>
<dbReference type="NCBIfam" id="TIGR00879">
    <property type="entry name" value="SP"/>
    <property type="match status" value="1"/>
</dbReference>
<dbReference type="Gene3D" id="1.20.1250.20">
    <property type="entry name" value="MFS general substrate transporter like domains"/>
    <property type="match status" value="1"/>
</dbReference>
<dbReference type="InterPro" id="IPR005828">
    <property type="entry name" value="MFS_sugar_transport-like"/>
</dbReference>
<feature type="transmembrane region" description="Helical" evidence="28">
    <location>
        <begin position="527"/>
        <end position="545"/>
    </location>
</feature>
<feature type="transmembrane region" description="Helical" evidence="28">
    <location>
        <begin position="2045"/>
        <end position="2065"/>
    </location>
</feature>
<comment type="subcellular location">
    <subcellularLocation>
        <location evidence="2">Cytoplasmic vesicle</location>
        <location evidence="2">Autophagosome membrane</location>
        <topology evidence="2">Lipid-anchor</topology>
    </subcellularLocation>
    <subcellularLocation>
        <location evidence="1">Endoplasmic reticulum membrane</location>
        <topology evidence="1">Multi-pass membrane protein</topology>
    </subcellularLocation>
    <subcellularLocation>
        <location evidence="3">Vacuole membrane</location>
        <topology evidence="3">Lipid-anchor</topology>
    </subcellularLocation>
</comment>
<evidence type="ECO:0000256" key="26">
    <source>
        <dbReference type="PIRSR" id="PIRSR604241-50"/>
    </source>
</evidence>
<dbReference type="Pfam" id="PF02991">
    <property type="entry name" value="ATG8"/>
    <property type="match status" value="1"/>
</dbReference>
<dbReference type="FunFam" id="2.80.10.50:FF:000012">
    <property type="entry name" value="Protein O-mannosyl-transferase 1"/>
    <property type="match status" value="1"/>
</dbReference>
<dbReference type="Pfam" id="PF02366">
    <property type="entry name" value="PMT"/>
    <property type="match status" value="1"/>
</dbReference>
<dbReference type="PROSITE" id="PS50919">
    <property type="entry name" value="MIR"/>
    <property type="match status" value="3"/>
</dbReference>
<evidence type="ECO:0000256" key="5">
    <source>
        <dbReference type="ARBA" id="ARBA00007222"/>
    </source>
</evidence>
<feature type="transmembrane region" description="Helical" evidence="28">
    <location>
        <begin position="1596"/>
        <end position="1617"/>
    </location>
</feature>
<feature type="transmembrane region" description="Helical" evidence="28">
    <location>
        <begin position="1629"/>
        <end position="1662"/>
    </location>
</feature>
<evidence type="ECO:0000256" key="4">
    <source>
        <dbReference type="ARBA" id="ARBA00004922"/>
    </source>
</evidence>
<evidence type="ECO:0000256" key="24">
    <source>
        <dbReference type="ARBA" id="ARBA00045085"/>
    </source>
</evidence>
<dbReference type="CDD" id="cd16128">
    <property type="entry name" value="Ubl_ATG8"/>
    <property type="match status" value="1"/>
</dbReference>
<dbReference type="GO" id="GO:0006914">
    <property type="term" value="P:autophagy"/>
    <property type="evidence" value="ECO:0007669"/>
    <property type="project" value="UniProtKB-KW"/>
</dbReference>
<evidence type="ECO:0000313" key="32">
    <source>
        <dbReference type="Proteomes" id="UP001138500"/>
    </source>
</evidence>
<dbReference type="GO" id="GO:0048646">
    <property type="term" value="P:anatomical structure formation involved in morphogenesis"/>
    <property type="evidence" value="ECO:0007669"/>
    <property type="project" value="UniProtKB-ARBA"/>
</dbReference>
<feature type="transmembrane region" description="Helical" evidence="28">
    <location>
        <begin position="862"/>
        <end position="883"/>
    </location>
</feature>
<comment type="similarity">
    <text evidence="7">Belongs to the major facilitator superfamily. Sugar transporter (TC 2.A.1.1) family.</text>
</comment>
<dbReference type="SUPFAM" id="SSF82109">
    <property type="entry name" value="MIR domain"/>
    <property type="match status" value="1"/>
</dbReference>
<feature type="transmembrane region" description="Helical" evidence="28">
    <location>
        <begin position="614"/>
        <end position="637"/>
    </location>
</feature>
<dbReference type="InterPro" id="IPR016093">
    <property type="entry name" value="MIR_motif"/>
</dbReference>
<dbReference type="Pfam" id="PF00083">
    <property type="entry name" value="Sugar_tr"/>
    <property type="match status" value="1"/>
</dbReference>
<keyword evidence="14 28" id="KW-0812">Transmembrane</keyword>
<evidence type="ECO:0000256" key="10">
    <source>
        <dbReference type="ARBA" id="ARBA00022448"/>
    </source>
</evidence>
<dbReference type="Gene3D" id="3.40.50.450">
    <property type="match status" value="1"/>
</dbReference>
<feature type="domain" description="MIR" evidence="30">
    <location>
        <begin position="1803"/>
        <end position="1859"/>
    </location>
</feature>
<evidence type="ECO:0000256" key="18">
    <source>
        <dbReference type="ARBA" id="ARBA00023006"/>
    </source>
</evidence>
<feature type="domain" description="Major facilitator superfamily (MFS) profile" evidence="29">
    <location>
        <begin position="457"/>
        <end position="887"/>
    </location>
</feature>
<evidence type="ECO:0000256" key="23">
    <source>
        <dbReference type="ARBA" id="ARBA00033272"/>
    </source>
</evidence>
<proteinExistence type="inferred from homology"/>